<protein>
    <recommendedName>
        <fullName evidence="7">Membrane-associated proteins in eicosanoid and glutathione metabolism</fullName>
    </recommendedName>
</protein>
<dbReference type="InterPro" id="IPR001129">
    <property type="entry name" value="Membr-assoc_MAPEG"/>
</dbReference>
<dbReference type="SUPFAM" id="SSF161084">
    <property type="entry name" value="MAPEG domain-like"/>
    <property type="match status" value="1"/>
</dbReference>
<organism evidence="5 6">
    <name type="scientific">Hyaloscypha hepaticicola</name>
    <dbReference type="NCBI Taxonomy" id="2082293"/>
    <lineage>
        <taxon>Eukaryota</taxon>
        <taxon>Fungi</taxon>
        <taxon>Dikarya</taxon>
        <taxon>Ascomycota</taxon>
        <taxon>Pezizomycotina</taxon>
        <taxon>Leotiomycetes</taxon>
        <taxon>Helotiales</taxon>
        <taxon>Hyaloscyphaceae</taxon>
        <taxon>Hyaloscypha</taxon>
    </lineage>
</organism>
<dbReference type="Gene3D" id="1.20.120.550">
    <property type="entry name" value="Membrane associated eicosanoid/glutathione metabolism-like domain"/>
    <property type="match status" value="1"/>
</dbReference>
<dbReference type="Pfam" id="PF01124">
    <property type="entry name" value="MAPEG"/>
    <property type="match status" value="1"/>
</dbReference>
<evidence type="ECO:0008006" key="7">
    <source>
        <dbReference type="Google" id="ProtNLM"/>
    </source>
</evidence>
<gene>
    <name evidence="5" type="ORF">NA56DRAFT_178255</name>
</gene>
<evidence type="ECO:0000313" key="5">
    <source>
        <dbReference type="EMBL" id="PMD20330.1"/>
    </source>
</evidence>
<accession>A0A2J6Q221</accession>
<keyword evidence="4" id="KW-0472">Membrane</keyword>
<dbReference type="PANTHER" id="PTHR35814:SF1">
    <property type="entry name" value="GLUTATHIONE S-TRANSFERASE-RELATED"/>
    <property type="match status" value="1"/>
</dbReference>
<dbReference type="GO" id="GO:0016020">
    <property type="term" value="C:membrane"/>
    <property type="evidence" value="ECO:0007669"/>
    <property type="project" value="UniProtKB-SubCell"/>
</dbReference>
<evidence type="ECO:0000313" key="6">
    <source>
        <dbReference type="Proteomes" id="UP000235672"/>
    </source>
</evidence>
<name>A0A2J6Q221_9HELO</name>
<dbReference type="AlphaFoldDB" id="A0A2J6Q221"/>
<dbReference type="OrthoDB" id="19091at2759"/>
<sequence length="163" mass="17429">MSSSVGLSATKLLPIAGSWAAPFTLYFLTLSSRVAAERLKTKVFIGDTCNCCNKKDAANQPHKSRPDPLQLAIRCHSNFLQTVPLAFVLLTIAELNGGNREALTYLMATLFALRVAHADGGMRLRGNFGGGAIGRPLGYIGSMGVLAGLAGYSTYLVRAYWGF</sequence>
<keyword evidence="2" id="KW-0812">Transmembrane</keyword>
<evidence type="ECO:0000256" key="1">
    <source>
        <dbReference type="ARBA" id="ARBA00004370"/>
    </source>
</evidence>
<comment type="subcellular location">
    <subcellularLocation>
        <location evidence="1">Membrane</location>
    </subcellularLocation>
</comment>
<dbReference type="STRING" id="1745343.A0A2J6Q221"/>
<keyword evidence="6" id="KW-1185">Reference proteome</keyword>
<keyword evidence="3" id="KW-1133">Transmembrane helix</keyword>
<evidence type="ECO:0000256" key="4">
    <source>
        <dbReference type="ARBA" id="ARBA00023136"/>
    </source>
</evidence>
<dbReference type="InterPro" id="IPR023352">
    <property type="entry name" value="MAPEG-like_dom_sf"/>
</dbReference>
<evidence type="ECO:0000256" key="2">
    <source>
        <dbReference type="ARBA" id="ARBA00022692"/>
    </source>
</evidence>
<dbReference type="EMBL" id="KZ613485">
    <property type="protein sequence ID" value="PMD20330.1"/>
    <property type="molecule type" value="Genomic_DNA"/>
</dbReference>
<reference evidence="5 6" key="1">
    <citation type="submission" date="2016-05" db="EMBL/GenBank/DDBJ databases">
        <title>A degradative enzymes factory behind the ericoid mycorrhizal symbiosis.</title>
        <authorList>
            <consortium name="DOE Joint Genome Institute"/>
            <person name="Martino E."/>
            <person name="Morin E."/>
            <person name="Grelet G."/>
            <person name="Kuo A."/>
            <person name="Kohler A."/>
            <person name="Daghino S."/>
            <person name="Barry K."/>
            <person name="Choi C."/>
            <person name="Cichocki N."/>
            <person name="Clum A."/>
            <person name="Copeland A."/>
            <person name="Hainaut M."/>
            <person name="Haridas S."/>
            <person name="Labutti K."/>
            <person name="Lindquist E."/>
            <person name="Lipzen A."/>
            <person name="Khouja H.-R."/>
            <person name="Murat C."/>
            <person name="Ohm R."/>
            <person name="Olson A."/>
            <person name="Spatafora J."/>
            <person name="Veneault-Fourrey C."/>
            <person name="Henrissat B."/>
            <person name="Grigoriev I."/>
            <person name="Martin F."/>
            <person name="Perotto S."/>
        </authorList>
    </citation>
    <scope>NUCLEOTIDE SEQUENCE [LARGE SCALE GENOMIC DNA]</scope>
    <source>
        <strain evidence="5 6">UAMH 7357</strain>
    </source>
</reference>
<proteinExistence type="predicted"/>
<dbReference type="PANTHER" id="PTHR35814">
    <property type="match status" value="1"/>
</dbReference>
<dbReference type="Proteomes" id="UP000235672">
    <property type="component" value="Unassembled WGS sequence"/>
</dbReference>
<evidence type="ECO:0000256" key="3">
    <source>
        <dbReference type="ARBA" id="ARBA00022989"/>
    </source>
</evidence>